<evidence type="ECO:0000313" key="9">
    <source>
        <dbReference type="EMBL" id="KAL1871232.1"/>
    </source>
</evidence>
<feature type="transmembrane region" description="Helical" evidence="8">
    <location>
        <begin position="159"/>
        <end position="178"/>
    </location>
</feature>
<evidence type="ECO:0000256" key="2">
    <source>
        <dbReference type="ARBA" id="ARBA00022448"/>
    </source>
</evidence>
<evidence type="ECO:0000256" key="5">
    <source>
        <dbReference type="ARBA" id="ARBA00022692"/>
    </source>
</evidence>
<gene>
    <name evidence="9" type="ORF">Plec18167_007166</name>
</gene>
<dbReference type="PANTHER" id="PTHR30574:SF1">
    <property type="entry name" value="SULPHUR TRANSPORT DOMAIN-CONTAINING PROTEIN"/>
    <property type="match status" value="1"/>
</dbReference>
<name>A0ABR3X5M7_9EURO</name>
<evidence type="ECO:0000256" key="7">
    <source>
        <dbReference type="ARBA" id="ARBA00023136"/>
    </source>
</evidence>
<evidence type="ECO:0000256" key="8">
    <source>
        <dbReference type="SAM" id="Phobius"/>
    </source>
</evidence>
<sequence>MSSNLFPAGIAGSLFGTALTLTGVYNSSVITAQLRLEDFHTLKVFLAASSSSVLAISLYEKLSRRELSRRPQSSLSLICPYDGNIIGGAMLGIGMAMTGACPGSIPIQFTLGMPSGRYLLMGGVLGGITYAFLARTLGKSCRSEQAQTLPKKLGISPNAAVLMFEAMAVSMIMVARSLHSSGKSFFDPTVAGLIVGATQLATLILTKAPIGVSTFYEDIGNWFWDCLGYKDKGSTKPLFPMSRAIAFVGGIMVSSLILPRVVPEAIFRESLDISPLKSILGAMVMILGARTAGGCTSGHGISGMSMMGISSFITIASVFAGGIGFLSVM</sequence>
<feature type="transmembrane region" description="Helical" evidence="8">
    <location>
        <begin position="238"/>
        <end position="258"/>
    </location>
</feature>
<comment type="subcellular location">
    <subcellularLocation>
        <location evidence="1">Cell inner membrane</location>
        <topology evidence="1">Multi-pass membrane protein</topology>
    </subcellularLocation>
</comment>
<protein>
    <recommendedName>
        <fullName evidence="11">Sulphur transport domain-containing protein</fullName>
    </recommendedName>
</protein>
<keyword evidence="7 8" id="KW-0472">Membrane</keyword>
<dbReference type="InterPro" id="IPR007272">
    <property type="entry name" value="Sulf_transp_TsuA/YedE"/>
</dbReference>
<organism evidence="9 10">
    <name type="scientific">Paecilomyces lecythidis</name>
    <dbReference type="NCBI Taxonomy" id="3004212"/>
    <lineage>
        <taxon>Eukaryota</taxon>
        <taxon>Fungi</taxon>
        <taxon>Dikarya</taxon>
        <taxon>Ascomycota</taxon>
        <taxon>Pezizomycotina</taxon>
        <taxon>Eurotiomycetes</taxon>
        <taxon>Eurotiomycetidae</taxon>
        <taxon>Eurotiales</taxon>
        <taxon>Thermoascaceae</taxon>
        <taxon>Paecilomyces</taxon>
    </lineage>
</organism>
<dbReference type="Pfam" id="PF04143">
    <property type="entry name" value="Sulf_transp"/>
    <property type="match status" value="1"/>
</dbReference>
<evidence type="ECO:0000256" key="4">
    <source>
        <dbReference type="ARBA" id="ARBA00022519"/>
    </source>
</evidence>
<evidence type="ECO:0000313" key="10">
    <source>
        <dbReference type="Proteomes" id="UP001583193"/>
    </source>
</evidence>
<evidence type="ECO:0008006" key="11">
    <source>
        <dbReference type="Google" id="ProtNLM"/>
    </source>
</evidence>
<keyword evidence="6 8" id="KW-1133">Transmembrane helix</keyword>
<keyword evidence="10" id="KW-1185">Reference proteome</keyword>
<dbReference type="Proteomes" id="UP001583193">
    <property type="component" value="Unassembled WGS sequence"/>
</dbReference>
<dbReference type="PANTHER" id="PTHR30574">
    <property type="entry name" value="INNER MEMBRANE PROTEIN YEDE"/>
    <property type="match status" value="1"/>
</dbReference>
<evidence type="ECO:0000256" key="6">
    <source>
        <dbReference type="ARBA" id="ARBA00022989"/>
    </source>
</evidence>
<feature type="transmembrane region" description="Helical" evidence="8">
    <location>
        <begin position="117"/>
        <end position="138"/>
    </location>
</feature>
<reference evidence="9 10" key="1">
    <citation type="journal article" date="2024" name="IMA Fungus">
        <title>IMA Genome - F19 : A genome assembly and annotation guide to empower mycologists, including annotated draft genome sequences of Ceratocystis pirilliformis, Diaporthe australafricana, Fusarium ophioides, Paecilomyces lecythidis, and Sporothrix stenoceras.</title>
        <authorList>
            <person name="Aylward J."/>
            <person name="Wilson A.M."/>
            <person name="Visagie C.M."/>
            <person name="Spraker J."/>
            <person name="Barnes I."/>
            <person name="Buitendag C."/>
            <person name="Ceriani C."/>
            <person name="Del Mar Angel L."/>
            <person name="du Plessis D."/>
            <person name="Fuchs T."/>
            <person name="Gasser K."/>
            <person name="Kramer D."/>
            <person name="Li W."/>
            <person name="Munsamy K."/>
            <person name="Piso A."/>
            <person name="Price J.L."/>
            <person name="Sonnekus B."/>
            <person name="Thomas C."/>
            <person name="van der Nest A."/>
            <person name="van Dijk A."/>
            <person name="van Heerden A."/>
            <person name="van Vuuren N."/>
            <person name="Yilmaz N."/>
            <person name="Duong T.A."/>
            <person name="van der Merwe N.A."/>
            <person name="Wingfield M.J."/>
            <person name="Wingfield B.D."/>
        </authorList>
    </citation>
    <scope>NUCLEOTIDE SEQUENCE [LARGE SCALE GENOMIC DNA]</scope>
    <source>
        <strain evidence="9 10">CMW 18167</strain>
    </source>
</reference>
<evidence type="ECO:0000256" key="3">
    <source>
        <dbReference type="ARBA" id="ARBA00022475"/>
    </source>
</evidence>
<keyword evidence="5 8" id="KW-0812">Transmembrane</keyword>
<proteinExistence type="predicted"/>
<keyword evidence="3" id="KW-1003">Cell membrane</keyword>
<keyword evidence="4" id="KW-0997">Cell inner membrane</keyword>
<feature type="transmembrane region" description="Helical" evidence="8">
    <location>
        <begin position="307"/>
        <end position="328"/>
    </location>
</feature>
<keyword evidence="2" id="KW-0813">Transport</keyword>
<evidence type="ECO:0000256" key="1">
    <source>
        <dbReference type="ARBA" id="ARBA00004429"/>
    </source>
</evidence>
<accession>A0ABR3X5M7</accession>
<dbReference type="EMBL" id="JAVDPF010000028">
    <property type="protein sequence ID" value="KAL1871232.1"/>
    <property type="molecule type" value="Genomic_DNA"/>
</dbReference>
<comment type="caution">
    <text evidence="9">The sequence shown here is derived from an EMBL/GenBank/DDBJ whole genome shotgun (WGS) entry which is preliminary data.</text>
</comment>
<feature type="transmembrane region" description="Helical" evidence="8">
    <location>
        <begin position="83"/>
        <end position="105"/>
    </location>
</feature>